<comment type="caution">
    <text evidence="2">The sequence shown here is derived from an EMBL/GenBank/DDBJ whole genome shotgun (WGS) entry which is preliminary data.</text>
</comment>
<feature type="region of interest" description="Disordered" evidence="1">
    <location>
        <begin position="1"/>
        <end position="26"/>
    </location>
</feature>
<dbReference type="Proteomes" id="UP000019854">
    <property type="component" value="Unassembled WGS sequence"/>
</dbReference>
<evidence type="ECO:0000313" key="3">
    <source>
        <dbReference type="Proteomes" id="UP000019854"/>
    </source>
</evidence>
<name>A0A829PUK6_9MYCO</name>
<accession>A0A829PUK6</accession>
<gene>
    <name evidence="2" type="ORF">L829_4417</name>
</gene>
<protein>
    <submittedName>
        <fullName evidence="2">Uncharacterized protein</fullName>
    </submittedName>
</protein>
<evidence type="ECO:0000313" key="2">
    <source>
        <dbReference type="EMBL" id="ETZ90831.1"/>
    </source>
</evidence>
<dbReference type="EMBL" id="JAOX01000001">
    <property type="protein sequence ID" value="ETZ90831.1"/>
    <property type="molecule type" value="Genomic_DNA"/>
</dbReference>
<evidence type="ECO:0000256" key="1">
    <source>
        <dbReference type="SAM" id="MobiDB-lite"/>
    </source>
</evidence>
<dbReference type="AlphaFoldDB" id="A0A829PUK6"/>
<reference evidence="2 3" key="1">
    <citation type="submission" date="2014-01" db="EMBL/GenBank/DDBJ databases">
        <authorList>
            <person name="Zelazny A."/>
            <person name="Olivier K."/>
            <person name="Sampaio E.P."/>
            <person name="Holland S.M."/>
            <person name="Tallon L.J."/>
            <person name="Sadzewicz L.K."/>
            <person name="Sengamalay N."/>
            <person name="Fraser C.M."/>
            <person name="Hine E."/>
            <person name="Shefchek K.A."/>
            <person name="Das S.P."/>
            <person name="Shallom S.J."/>
            <person name="Agrawal S."/>
            <person name="Tettelin H."/>
        </authorList>
    </citation>
    <scope>NUCLEOTIDE SEQUENCE [LARGE SCALE GENOMIC DNA]</scope>
    <source>
        <strain evidence="2 3">MAB_030201_1075</strain>
    </source>
</reference>
<sequence length="48" mass="5197">MGKLVHDAGSRSCTAATENKGERGHRPYIEDLTAHLRQELNLAASSFG</sequence>
<proteinExistence type="predicted"/>
<organism evidence="2 3">
    <name type="scientific">Mycobacteroides abscessus MAB_030201_1075</name>
    <dbReference type="NCBI Taxonomy" id="1335410"/>
    <lineage>
        <taxon>Bacteria</taxon>
        <taxon>Bacillati</taxon>
        <taxon>Actinomycetota</taxon>
        <taxon>Actinomycetes</taxon>
        <taxon>Mycobacteriales</taxon>
        <taxon>Mycobacteriaceae</taxon>
        <taxon>Mycobacteroides</taxon>
        <taxon>Mycobacteroides abscessus</taxon>
    </lineage>
</organism>